<dbReference type="AlphaFoldDB" id="A0A7G2CBI5"/>
<proteinExistence type="predicted"/>
<evidence type="ECO:0000313" key="2">
    <source>
        <dbReference type="Proteomes" id="UP000515908"/>
    </source>
</evidence>
<organism evidence="1 2">
    <name type="scientific">Angomonas deanei</name>
    <dbReference type="NCBI Taxonomy" id="59799"/>
    <lineage>
        <taxon>Eukaryota</taxon>
        <taxon>Discoba</taxon>
        <taxon>Euglenozoa</taxon>
        <taxon>Kinetoplastea</taxon>
        <taxon>Metakinetoplastina</taxon>
        <taxon>Trypanosomatida</taxon>
        <taxon>Trypanosomatidae</taxon>
        <taxon>Strigomonadinae</taxon>
        <taxon>Angomonas</taxon>
    </lineage>
</organism>
<gene>
    <name evidence="1" type="ORF">ADEAN_000461600</name>
</gene>
<reference evidence="1 2" key="1">
    <citation type="submission" date="2020-08" db="EMBL/GenBank/DDBJ databases">
        <authorList>
            <person name="Newling K."/>
            <person name="Davey J."/>
            <person name="Forrester S."/>
        </authorList>
    </citation>
    <scope>NUCLEOTIDE SEQUENCE [LARGE SCALE GENOMIC DNA]</scope>
    <source>
        <strain evidence="2">Crithidia deanei Carvalho (ATCC PRA-265)</strain>
    </source>
</reference>
<dbReference type="OrthoDB" id="269770at2759"/>
<protein>
    <submittedName>
        <fullName evidence="1">Uncharacterized protein</fullName>
    </submittedName>
</protein>
<dbReference type="EMBL" id="LR877152">
    <property type="protein sequence ID" value="CAD2217138.1"/>
    <property type="molecule type" value="Genomic_DNA"/>
</dbReference>
<accession>A0A7G2CBI5</accession>
<evidence type="ECO:0000313" key="1">
    <source>
        <dbReference type="EMBL" id="CAD2217138.1"/>
    </source>
</evidence>
<sequence>MLELYGVEREPQSLDLLPGEMGPPDQPREYTSRFTVHTETGEDGEVSVEEQRLLTVDGKDKPWFQSPLEQQYENGVPTILPYAPSIIISSRFRQVRRTYENEDVTQQILQPVVDLTCYVHPNACFWWNDEDEEKCVKHILDYAKRLPYALPFNLYFRVDSTRNLRQQEEELNRRTAGKSAYFDLRNFTKREDHTVE</sequence>
<dbReference type="Proteomes" id="UP000515908">
    <property type="component" value="Chromosome 08"/>
</dbReference>
<dbReference type="VEuPathDB" id="TriTrypDB:ADEAN_000461600"/>
<keyword evidence="2" id="KW-1185">Reference proteome</keyword>
<name>A0A7G2CBI5_9TRYP</name>